<dbReference type="Pfam" id="PF13855">
    <property type="entry name" value="LRR_8"/>
    <property type="match status" value="1"/>
</dbReference>
<reference evidence="1" key="2">
    <citation type="submission" date="2007-03" db="EMBL/GenBank/DDBJ databases">
        <authorList>
            <person name="Mardis E.R."/>
        </authorList>
    </citation>
    <scope>NUCLEOTIDE SEQUENCE</scope>
</reference>
<dbReference type="Gene3D" id="3.80.10.10">
    <property type="entry name" value="Ribonuclease Inhibitor"/>
    <property type="match status" value="1"/>
</dbReference>
<protein>
    <submittedName>
        <fullName evidence="1">Variable lymphocyte receptor B cassette</fullName>
    </submittedName>
</protein>
<feature type="non-terminal residue" evidence="1">
    <location>
        <position position="1"/>
    </location>
</feature>
<dbReference type="SUPFAM" id="SSF52058">
    <property type="entry name" value="L domain-like"/>
    <property type="match status" value="1"/>
</dbReference>
<name>A5HHY4_PETMA</name>
<organism evidence="1">
    <name type="scientific">Petromyzon marinus</name>
    <name type="common">Sea lamprey</name>
    <dbReference type="NCBI Taxonomy" id="7757"/>
    <lineage>
        <taxon>Eukaryota</taxon>
        <taxon>Metazoa</taxon>
        <taxon>Chordata</taxon>
        <taxon>Craniata</taxon>
        <taxon>Vertebrata</taxon>
        <taxon>Cyclostomata</taxon>
        <taxon>Hyperoartia</taxon>
        <taxon>Petromyzontiformes</taxon>
        <taxon>Petromyzontidae</taxon>
        <taxon>Petromyzon</taxon>
    </lineage>
</organism>
<reference evidence="1" key="1">
    <citation type="journal article" date="2007" name="Nat. Immunol.">
        <title>Evolution and diversification of lamprey antigen receptors: evidence for involvement of an AID-APOBEC family cytosine deaminase.</title>
        <authorList>
            <person name="Rogozin I.B."/>
            <person name="Iyer L.M."/>
            <person name="Liang L."/>
            <person name="Glazko G.V."/>
            <person name="Liston V.G."/>
            <person name="Pavlov Y.I."/>
            <person name="Aravind L."/>
            <person name="Pancer Z."/>
        </authorList>
    </citation>
    <scope>NUCLEOTIDE SEQUENCE</scope>
</reference>
<feature type="non-terminal residue" evidence="1">
    <location>
        <position position="52"/>
    </location>
</feature>
<dbReference type="AlphaFoldDB" id="A5HHY4"/>
<keyword evidence="1" id="KW-0675">Receptor</keyword>
<proteinExistence type="predicted"/>
<dbReference type="InterPro" id="IPR032675">
    <property type="entry name" value="LRR_dom_sf"/>
</dbReference>
<sequence length="52" mass="5802">RHSSTLHVNVFKLHLSGNQLHSLPAGLFDRLVNLKVLLLCCNNLTEPPRGID</sequence>
<accession>A5HHY4</accession>
<dbReference type="EMBL" id="EF529261">
    <property type="protein sequence ID" value="ABO85939.1"/>
    <property type="molecule type" value="Genomic_DNA"/>
</dbReference>
<dbReference type="InterPro" id="IPR001611">
    <property type="entry name" value="Leu-rich_rpt"/>
</dbReference>
<reference evidence="1" key="3">
    <citation type="submission" date="2007-03" db="EMBL/GenBank/DDBJ databases">
        <authorList>
            <person name="Rogozin I.B."/>
            <person name="Iyer L.M."/>
            <person name="Liang L."/>
            <person name="Glazko G.V."/>
            <person name="Liston V.G."/>
            <person name="Pavlov Y.I."/>
            <person name="Pancer Z."/>
        </authorList>
    </citation>
    <scope>NUCLEOTIDE SEQUENCE</scope>
</reference>
<evidence type="ECO:0000313" key="1">
    <source>
        <dbReference type="EMBL" id="ABO85939.1"/>
    </source>
</evidence>